<evidence type="ECO:0000256" key="22">
    <source>
        <dbReference type="PIRSR" id="PIRSR000381-1"/>
    </source>
</evidence>
<evidence type="ECO:0000256" key="8">
    <source>
        <dbReference type="ARBA" id="ARBA00022603"/>
    </source>
</evidence>
<dbReference type="GO" id="GO:0008705">
    <property type="term" value="F:methionine synthase activity"/>
    <property type="evidence" value="ECO:0007669"/>
    <property type="project" value="UniProtKB-UniRule"/>
</dbReference>
<evidence type="ECO:0000256" key="1">
    <source>
        <dbReference type="ARBA" id="ARBA00001700"/>
    </source>
</evidence>
<evidence type="ECO:0000256" key="7">
    <source>
        <dbReference type="ARBA" id="ARBA00013998"/>
    </source>
</evidence>
<evidence type="ECO:0000259" key="28">
    <source>
        <dbReference type="PROSITE" id="PS51332"/>
    </source>
</evidence>
<evidence type="ECO:0000256" key="13">
    <source>
        <dbReference type="ARBA" id="ARBA00022723"/>
    </source>
</evidence>
<evidence type="ECO:0000256" key="17">
    <source>
        <dbReference type="ARBA" id="ARBA00023285"/>
    </source>
</evidence>
<comment type="pathway">
    <text evidence="4 21">Amino-acid biosynthesis; L-methionine biosynthesis via de novo pathway; L-methionine from L-homocysteine (MetH route): step 1/1.</text>
</comment>
<dbReference type="GO" id="GO:0005829">
    <property type="term" value="C:cytosol"/>
    <property type="evidence" value="ECO:0007669"/>
    <property type="project" value="TreeGrafter"/>
</dbReference>
<dbReference type="Gene3D" id="3.20.20.330">
    <property type="entry name" value="Homocysteine-binding-like domain"/>
    <property type="match status" value="1"/>
</dbReference>
<dbReference type="SUPFAM" id="SSF56507">
    <property type="entry name" value="Methionine synthase activation domain-like"/>
    <property type="match status" value="1"/>
</dbReference>
<evidence type="ECO:0000256" key="19">
    <source>
        <dbReference type="ARBA" id="ARBA00031040"/>
    </source>
</evidence>
<evidence type="ECO:0000256" key="23">
    <source>
        <dbReference type="PIRSR" id="PIRSR000381-2"/>
    </source>
</evidence>
<comment type="cofactor">
    <cofactor evidence="2 21 24">
        <name>Zn(2+)</name>
        <dbReference type="ChEBI" id="CHEBI:29105"/>
    </cofactor>
</comment>
<dbReference type="InterPro" id="IPR006158">
    <property type="entry name" value="Cobalamin-bd"/>
</dbReference>
<dbReference type="Pfam" id="PF02574">
    <property type="entry name" value="S-methyl_trans"/>
    <property type="match status" value="1"/>
</dbReference>
<dbReference type="FunFam" id="3.20.20.330:FF:000001">
    <property type="entry name" value="Methionine synthase"/>
    <property type="match status" value="1"/>
</dbReference>
<keyword evidence="13 21" id="KW-0479">Metal-binding</keyword>
<evidence type="ECO:0000256" key="3">
    <source>
        <dbReference type="ARBA" id="ARBA00001956"/>
    </source>
</evidence>
<comment type="function">
    <text evidence="18 21">Catalyzes the transfer of a methyl group from methyl-cobalamin to homocysteine, yielding enzyme-bound cob(I)alamin and methionine. Subsequently, remethylates the cofactor using methyltetrahydrofolate.</text>
</comment>
<dbReference type="NCBIfam" id="NF007024">
    <property type="entry name" value="PRK09490.1"/>
    <property type="match status" value="1"/>
</dbReference>
<dbReference type="Gene3D" id="3.10.196.10">
    <property type="entry name" value="Vitamin B12-dependent methionine synthase, activation domain"/>
    <property type="match status" value="1"/>
</dbReference>
<dbReference type="GO" id="GO:0008270">
    <property type="term" value="F:zinc ion binding"/>
    <property type="evidence" value="ECO:0007669"/>
    <property type="project" value="UniProtKB-UniRule"/>
</dbReference>
<organism evidence="30 31">
    <name type="scientific">Allokutzneria albata</name>
    <name type="common">Kibdelosporangium albatum</name>
    <dbReference type="NCBI Taxonomy" id="211114"/>
    <lineage>
        <taxon>Bacteria</taxon>
        <taxon>Bacillati</taxon>
        <taxon>Actinomycetota</taxon>
        <taxon>Actinomycetes</taxon>
        <taxon>Pseudonocardiales</taxon>
        <taxon>Pseudonocardiaceae</taxon>
        <taxon>Allokutzneria</taxon>
    </lineage>
</organism>
<dbReference type="InterPro" id="IPR004223">
    <property type="entry name" value="VitB12-dep_Met_synth_activ_dom"/>
</dbReference>
<dbReference type="Gene3D" id="1.10.1240.10">
    <property type="entry name" value="Methionine synthase domain"/>
    <property type="match status" value="1"/>
</dbReference>
<dbReference type="NCBIfam" id="TIGR02082">
    <property type="entry name" value="metH"/>
    <property type="match status" value="1"/>
</dbReference>
<dbReference type="PANTHER" id="PTHR45833:SF1">
    <property type="entry name" value="METHIONINE SYNTHASE"/>
    <property type="match status" value="1"/>
</dbReference>
<evidence type="ECO:0000256" key="11">
    <source>
        <dbReference type="ARBA" id="ARBA00022679"/>
    </source>
</evidence>
<dbReference type="Gene3D" id="1.10.288.10">
    <property type="entry name" value="Cobalamin-dependent Methionine Synthase, domain 2"/>
    <property type="match status" value="1"/>
</dbReference>
<dbReference type="PROSITE" id="PS51337">
    <property type="entry name" value="B12_BINDING_NTER"/>
    <property type="match status" value="1"/>
</dbReference>
<evidence type="ECO:0000256" key="18">
    <source>
        <dbReference type="ARBA" id="ARBA00025552"/>
    </source>
</evidence>
<keyword evidence="8 21" id="KW-0489">Methyltransferase</keyword>
<dbReference type="InterPro" id="IPR050554">
    <property type="entry name" value="Met_Synthase/Corrinoid"/>
</dbReference>
<dbReference type="Proteomes" id="UP000183376">
    <property type="component" value="Chromosome I"/>
</dbReference>
<dbReference type="InterPro" id="IPR003726">
    <property type="entry name" value="HCY_dom"/>
</dbReference>
<dbReference type="Gene3D" id="3.40.50.280">
    <property type="entry name" value="Cobalamin-binding domain"/>
    <property type="match status" value="1"/>
</dbReference>
<dbReference type="Pfam" id="PF02965">
    <property type="entry name" value="Met_synt_B12"/>
    <property type="match status" value="1"/>
</dbReference>
<dbReference type="PROSITE" id="PS50970">
    <property type="entry name" value="HCY"/>
    <property type="match status" value="1"/>
</dbReference>
<feature type="domain" description="Pterin-binding" evidence="26">
    <location>
        <begin position="345"/>
        <end position="606"/>
    </location>
</feature>
<evidence type="ECO:0000256" key="6">
    <source>
        <dbReference type="ARBA" id="ARBA00012032"/>
    </source>
</evidence>
<reference evidence="30 31" key="1">
    <citation type="submission" date="2016-10" db="EMBL/GenBank/DDBJ databases">
        <authorList>
            <person name="de Groot N.N."/>
        </authorList>
    </citation>
    <scope>NUCLEOTIDE SEQUENCE [LARGE SCALE GENOMIC DNA]</scope>
    <source>
        <strain evidence="30 31">DSM 44149</strain>
    </source>
</reference>
<evidence type="ECO:0000256" key="9">
    <source>
        <dbReference type="ARBA" id="ARBA00022605"/>
    </source>
</evidence>
<dbReference type="FunFam" id="3.40.50.280:FF:000001">
    <property type="entry name" value="Methionine synthase"/>
    <property type="match status" value="1"/>
</dbReference>
<dbReference type="RefSeq" id="WP_030433202.1">
    <property type="nucleotide sequence ID" value="NZ_JOEF01000037.1"/>
</dbReference>
<evidence type="ECO:0000313" key="31">
    <source>
        <dbReference type="Proteomes" id="UP000183376"/>
    </source>
</evidence>
<dbReference type="InterPro" id="IPR036724">
    <property type="entry name" value="Cobalamin-bd_sf"/>
</dbReference>
<dbReference type="FunFam" id="1.10.1240.10:FF:000001">
    <property type="entry name" value="Methionine synthase"/>
    <property type="match status" value="1"/>
</dbReference>
<feature type="binding site" evidence="23">
    <location>
        <position position="855"/>
    </location>
    <ligand>
        <name>methylcob(III)alamin</name>
        <dbReference type="ChEBI" id="CHEBI:28115"/>
    </ligand>
</feature>
<sequence length="1201" mass="130749">MSRIQDLRALFDRRVAVLDGAWGTMLQNAKLAPEDYRADWLAGHTHDVTGDPDLLNLTRPDVILDVHRQYLAAGADITTTNTFTATSIGQADYGLESRVREMNLRGAELARQAADEVGGRFVAGSIGPLNVTLSLSPRVEDPAYRAVTFDQVKASYAEQIQALAEGGVDLLLIETIFDTLNCKAAIAAAREVAPQLPLWISVTIVDLSGRTLSGQTVEAFWTAIEHANPLVVGVNCSLGAEEMRPHVAELARLADTYTACHPNAGLPNAFGGYDETPEQTAALLREFAGEGMVNVVGGCCGTSPAHIGKIASAVRDLAPRRVAEPRNSSRFSGLEPFEIGPDTGFIMVGERTNVTGSARFRRLIESDNHQAAVDVALEQVRGGANLLDVNMDADLLDSERAMTTFLNLIATEPEVARIPVMIDSSRWSVLEAGLKCVQGKGVVNSISLKEGEEPFLEQARRIRDYGAGVVVMAFDEQGQADTTERKVEICARAYDLLTQKAGFPAEDIIFDPNVLAVATGISEHNGYAKAFIDALPLIKQRCPGARTSGGISNLSFSFRGNDVVREAMHSAFLLHAVRAGLDMGIVNAGQLAVYADIPADLLELVEDVIFDRREDATDRLVAFAETVSGKGTKRTVDLSWREGTVAERLSHALVHGIVDFIESDTEEARQQFDRPLNVIEGPLMDGMKIVGDLFGSGKMFLPQVVKSARVMKRSVAYLEPFMEAEKEQARLEGRIETERGQGKVVLATVKGDVHDIGKNIVGVVLGCNNYEVIDLGVMVPAARILDTAVAEGADAIGLSGLITPSLDEMVSVAAEMERRGLKLPLLVGGATTSRQHTAVRIAPAYDHTTVHVLDASRVVGVVSDLLDADRAEELDAANRAEQQRLREQHAAKQRLPLLTVAEARANAERVCFDELPTPAFTGVRVVEPSLTELREMIDWQFLFLAWELKGKYPAILEQPVARELFDDANALLDQIIAEGSFRAKGAYGFWPAHSEGDDIVLDGGGGFPMLRQQTKKPDGRPNRCLADYIAPEGDHLGGFAVAVHGAEELAAKYEAVHDDYRAIMVKALADRLAEAFAEYIHLKARRDWFEPDAQPLLEDLHAERFRGIRPALGYPASPDHSEKRELFELLDADALGIGLTESFAMTPAAAVSGLIFAHPASRYFTVGRLGRDQVTDYAQRRGLELAEIERWLRPNLDYNPD</sequence>
<dbReference type="InterPro" id="IPR003759">
    <property type="entry name" value="Cbl-bd_cap"/>
</dbReference>
<keyword evidence="14" id="KW-0677">Repeat</keyword>
<dbReference type="Gene3D" id="3.20.20.20">
    <property type="entry name" value="Dihydropteroate synthase-like"/>
    <property type="match status" value="1"/>
</dbReference>
<keyword evidence="31" id="KW-1185">Reference proteome</keyword>
<dbReference type="eggNOG" id="COG1410">
    <property type="taxonomic scope" value="Bacteria"/>
</dbReference>
<comment type="cofactor">
    <cofactor evidence="3 21 22">
        <name>methylcob(III)alamin</name>
        <dbReference type="ChEBI" id="CHEBI:28115"/>
    </cofactor>
</comment>
<keyword evidence="15 21" id="KW-0862">Zinc</keyword>
<keyword evidence="17 21" id="KW-0170">Cobalt</keyword>
<keyword evidence="11 21" id="KW-0808">Transferase</keyword>
<evidence type="ECO:0000256" key="21">
    <source>
        <dbReference type="PIRNR" id="PIRNR000381"/>
    </source>
</evidence>
<feature type="domain" description="Hcy-binding" evidence="25">
    <location>
        <begin position="4"/>
        <end position="314"/>
    </location>
</feature>
<evidence type="ECO:0000313" key="30">
    <source>
        <dbReference type="EMBL" id="SDM38622.1"/>
    </source>
</evidence>
<evidence type="ECO:0000256" key="14">
    <source>
        <dbReference type="ARBA" id="ARBA00022737"/>
    </source>
</evidence>
<comment type="domain">
    <text evidence="21">Modular enzyme with four functionally distinct domains. The isolated Hcy-binding domain catalyzes methyl transfer from free methylcobalamin to homocysteine. The Hcy-binding domain in association with the pterin-binding domain catalyzes the methylation of cob(I)alamin by methyltetrahydrofolate and the methylation of homocysteine. The B12-binding domain binds the cofactor. The AdoMet activation domain binds S-adenosyl-L-methionine. Under aerobic conditions cob(I)alamin can be converted to inactive cob(II)alamin. Reductive methylation by S-adenosyl-L-methionine and flavodoxin regenerates methylcobalamin.</text>
</comment>
<feature type="binding site" evidence="22 24">
    <location>
        <position position="300"/>
    </location>
    <ligand>
        <name>Zn(2+)</name>
        <dbReference type="ChEBI" id="CHEBI:29105"/>
    </ligand>
</feature>
<dbReference type="PROSITE" id="PS50972">
    <property type="entry name" value="PTERIN_BINDING"/>
    <property type="match status" value="1"/>
</dbReference>
<dbReference type="InterPro" id="IPR037010">
    <property type="entry name" value="VitB12-dep_Met_synth_activ_sf"/>
</dbReference>
<dbReference type="GO" id="GO:0050667">
    <property type="term" value="P:homocysteine metabolic process"/>
    <property type="evidence" value="ECO:0007669"/>
    <property type="project" value="TreeGrafter"/>
</dbReference>
<feature type="domain" description="B12-binding" evidence="28">
    <location>
        <begin position="741"/>
        <end position="876"/>
    </location>
</feature>
<comment type="similarity">
    <text evidence="5">Belongs to the vitamin-B12 dependent methionine synthase family.</text>
</comment>
<dbReference type="GO" id="GO:0032259">
    <property type="term" value="P:methylation"/>
    <property type="evidence" value="ECO:0007669"/>
    <property type="project" value="UniProtKB-KW"/>
</dbReference>
<dbReference type="GO" id="GO:0031419">
    <property type="term" value="F:cobalamin binding"/>
    <property type="evidence" value="ECO:0007669"/>
    <property type="project" value="UniProtKB-UniRule"/>
</dbReference>
<evidence type="ECO:0000259" key="27">
    <source>
        <dbReference type="PROSITE" id="PS50974"/>
    </source>
</evidence>
<feature type="binding site" evidence="22 24">
    <location>
        <position position="299"/>
    </location>
    <ligand>
        <name>Zn(2+)</name>
        <dbReference type="ChEBI" id="CHEBI:29105"/>
    </ligand>
</feature>
<dbReference type="STRING" id="211114.SAMN04489726_1366"/>
<evidence type="ECO:0000256" key="15">
    <source>
        <dbReference type="ARBA" id="ARBA00022833"/>
    </source>
</evidence>
<dbReference type="InterPro" id="IPR011005">
    <property type="entry name" value="Dihydropteroate_synth-like_sf"/>
</dbReference>
<dbReference type="Pfam" id="PF02607">
    <property type="entry name" value="B12-binding_2"/>
    <property type="match status" value="1"/>
</dbReference>
<dbReference type="AlphaFoldDB" id="A0A1G9ST61"/>
<dbReference type="CDD" id="cd00740">
    <property type="entry name" value="MeTr"/>
    <property type="match status" value="1"/>
</dbReference>
<protein>
    <recommendedName>
        <fullName evidence="7 20">Methionine synthase</fullName>
        <ecNumber evidence="6 20">2.1.1.13</ecNumber>
    </recommendedName>
    <alternativeName>
        <fullName evidence="19 21">5-methyltetrahydrofolate--homocysteine methyltransferase</fullName>
    </alternativeName>
</protein>
<dbReference type="GO" id="GO:0046653">
    <property type="term" value="P:tetrahydrofolate metabolic process"/>
    <property type="evidence" value="ECO:0007669"/>
    <property type="project" value="TreeGrafter"/>
</dbReference>
<dbReference type="InterPro" id="IPR036594">
    <property type="entry name" value="Meth_synthase_dom"/>
</dbReference>
<evidence type="ECO:0000256" key="10">
    <source>
        <dbReference type="ARBA" id="ARBA00022628"/>
    </source>
</evidence>
<feature type="binding site" evidence="23">
    <location>
        <position position="799"/>
    </location>
    <ligand>
        <name>methylcob(III)alamin</name>
        <dbReference type="ChEBI" id="CHEBI:28115"/>
    </ligand>
</feature>
<feature type="binding site" evidence="23">
    <location>
        <position position="803"/>
    </location>
    <ligand>
        <name>methylcob(III)alamin</name>
        <dbReference type="ChEBI" id="CHEBI:28115"/>
    </ligand>
</feature>
<dbReference type="eggNOG" id="COG0646">
    <property type="taxonomic scope" value="Bacteria"/>
</dbReference>
<name>A0A1G9ST61_ALLAB</name>
<keyword evidence="10 21" id="KW-0846">Cobalamin</keyword>
<evidence type="ECO:0000256" key="12">
    <source>
        <dbReference type="ARBA" id="ARBA00022691"/>
    </source>
</evidence>
<dbReference type="SUPFAM" id="SSF47644">
    <property type="entry name" value="Methionine synthase domain"/>
    <property type="match status" value="1"/>
</dbReference>
<dbReference type="PROSITE" id="PS50974">
    <property type="entry name" value="ADOMET_ACTIVATION"/>
    <property type="match status" value="1"/>
</dbReference>
<dbReference type="OrthoDB" id="9803687at2"/>
<dbReference type="EMBL" id="LT629701">
    <property type="protein sequence ID" value="SDM38622.1"/>
    <property type="molecule type" value="Genomic_DNA"/>
</dbReference>
<evidence type="ECO:0000259" key="25">
    <source>
        <dbReference type="PROSITE" id="PS50970"/>
    </source>
</evidence>
<evidence type="ECO:0000256" key="4">
    <source>
        <dbReference type="ARBA" id="ARBA00005178"/>
    </source>
</evidence>
<evidence type="ECO:0000259" key="29">
    <source>
        <dbReference type="PROSITE" id="PS51337"/>
    </source>
</evidence>
<dbReference type="PANTHER" id="PTHR45833">
    <property type="entry name" value="METHIONINE SYNTHASE"/>
    <property type="match status" value="1"/>
</dbReference>
<feature type="binding site" evidence="23">
    <location>
        <position position="938"/>
    </location>
    <ligand>
        <name>S-adenosyl-L-methionine</name>
        <dbReference type="ChEBI" id="CHEBI:59789"/>
    </ligand>
</feature>
<dbReference type="SUPFAM" id="SSF82282">
    <property type="entry name" value="Homocysteine S-methyltransferase"/>
    <property type="match status" value="1"/>
</dbReference>
<evidence type="ECO:0000256" key="20">
    <source>
        <dbReference type="NCBIfam" id="TIGR02082"/>
    </source>
</evidence>
<dbReference type="InterPro" id="IPR033706">
    <property type="entry name" value="Met_synthase_B12-bd"/>
</dbReference>
<feature type="binding site" evidence="23">
    <location>
        <begin position="751"/>
        <end position="755"/>
    </location>
    <ligand>
        <name>methylcob(III)alamin</name>
        <dbReference type="ChEBI" id="CHEBI:28115"/>
    </ligand>
</feature>
<feature type="binding site" description="axial binding residue" evidence="22">
    <location>
        <position position="754"/>
    </location>
    <ligand>
        <name>methylcob(III)alamin</name>
        <dbReference type="ChEBI" id="CHEBI:28115"/>
    </ligand>
    <ligandPart>
        <name>Co</name>
        <dbReference type="ChEBI" id="CHEBI:27638"/>
    </ligandPart>
</feature>
<evidence type="ECO:0000256" key="16">
    <source>
        <dbReference type="ARBA" id="ARBA00023167"/>
    </source>
</evidence>
<dbReference type="PIRSF" id="PIRSF000381">
    <property type="entry name" value="MetH"/>
    <property type="match status" value="1"/>
</dbReference>
<dbReference type="FunFam" id="3.20.20.20:FF:000002">
    <property type="entry name" value="Methionine synthase"/>
    <property type="match status" value="1"/>
</dbReference>
<feature type="domain" description="AdoMet activation" evidence="27">
    <location>
        <begin position="889"/>
        <end position="1201"/>
    </location>
</feature>
<dbReference type="SUPFAM" id="SSF52242">
    <property type="entry name" value="Cobalamin (vitamin B12)-binding domain"/>
    <property type="match status" value="1"/>
</dbReference>
<keyword evidence="12 21" id="KW-0949">S-adenosyl-L-methionine</keyword>
<keyword evidence="9 21" id="KW-0028">Amino-acid biosynthesis</keyword>
<dbReference type="Pfam" id="PF02310">
    <property type="entry name" value="B12-binding"/>
    <property type="match status" value="1"/>
</dbReference>
<dbReference type="InterPro" id="IPR000489">
    <property type="entry name" value="Pterin-binding_dom"/>
</dbReference>
<dbReference type="SMART" id="SM01018">
    <property type="entry name" value="B12-binding_2"/>
    <property type="match status" value="1"/>
</dbReference>
<proteinExistence type="inferred from homology"/>
<evidence type="ECO:0000256" key="5">
    <source>
        <dbReference type="ARBA" id="ARBA00010398"/>
    </source>
</evidence>
<feature type="binding site" evidence="23">
    <location>
        <position position="680"/>
    </location>
    <ligand>
        <name>methylcob(III)alamin</name>
        <dbReference type="ChEBI" id="CHEBI:28115"/>
    </ligand>
</feature>
<feature type="binding site" evidence="23">
    <location>
        <position position="1109"/>
    </location>
    <ligand>
        <name>S-adenosyl-L-methionine</name>
        <dbReference type="ChEBI" id="CHEBI:59789"/>
    </ligand>
</feature>
<evidence type="ECO:0000256" key="24">
    <source>
        <dbReference type="PROSITE-ProRule" id="PRU00333"/>
    </source>
</evidence>
<feature type="binding site" evidence="23">
    <location>
        <begin position="1163"/>
        <end position="1164"/>
    </location>
    <ligand>
        <name>S-adenosyl-L-methionine</name>
        <dbReference type="ChEBI" id="CHEBI:59789"/>
    </ligand>
</feature>
<dbReference type="InterPro" id="IPR036589">
    <property type="entry name" value="HCY_dom_sf"/>
</dbReference>
<dbReference type="Pfam" id="PF00809">
    <property type="entry name" value="Pterin_bind"/>
    <property type="match status" value="1"/>
</dbReference>
<dbReference type="UniPathway" id="UPA00051">
    <property type="reaction ID" value="UER00081"/>
</dbReference>
<evidence type="ECO:0000256" key="2">
    <source>
        <dbReference type="ARBA" id="ARBA00001947"/>
    </source>
</evidence>
<dbReference type="EC" id="2.1.1.13" evidence="6 20"/>
<accession>A0A1G9ST61</accession>
<keyword evidence="16 21" id="KW-0486">Methionine biosynthesis</keyword>
<dbReference type="PROSITE" id="PS51332">
    <property type="entry name" value="B12_BINDING"/>
    <property type="match status" value="1"/>
</dbReference>
<evidence type="ECO:0000259" key="26">
    <source>
        <dbReference type="PROSITE" id="PS50972"/>
    </source>
</evidence>
<dbReference type="CDD" id="cd02069">
    <property type="entry name" value="methionine_synthase_B12_BD"/>
    <property type="match status" value="1"/>
</dbReference>
<dbReference type="SUPFAM" id="SSF51717">
    <property type="entry name" value="Dihydropteroate synthetase-like"/>
    <property type="match status" value="1"/>
</dbReference>
<gene>
    <name evidence="30" type="ORF">SAMN04489726_1366</name>
</gene>
<feature type="domain" description="B12-binding N-terminal" evidence="29">
    <location>
        <begin position="636"/>
        <end position="730"/>
    </location>
</feature>
<dbReference type="InterPro" id="IPR011822">
    <property type="entry name" value="MetH"/>
</dbReference>
<comment type="catalytic activity">
    <reaction evidence="1 21">
        <text>(6S)-5-methyl-5,6,7,8-tetrahydrofolate + L-homocysteine = (6S)-5,6,7,8-tetrahydrofolate + L-methionine</text>
        <dbReference type="Rhea" id="RHEA:11172"/>
        <dbReference type="ChEBI" id="CHEBI:18608"/>
        <dbReference type="ChEBI" id="CHEBI:57453"/>
        <dbReference type="ChEBI" id="CHEBI:57844"/>
        <dbReference type="ChEBI" id="CHEBI:58199"/>
        <dbReference type="EC" id="2.1.1.13"/>
    </reaction>
</comment>
<feature type="binding site" evidence="22 24">
    <location>
        <position position="236"/>
    </location>
    <ligand>
        <name>Zn(2+)</name>
        <dbReference type="ChEBI" id="CHEBI:29105"/>
    </ligand>
</feature>